<keyword evidence="2" id="KW-1185">Reference proteome</keyword>
<dbReference type="AlphaFoldDB" id="A0A7Y6UMH7"/>
<name>A0A7Y6UMH7_9HYPH</name>
<dbReference type="EMBL" id="JABWDU010000002">
    <property type="protein sequence ID" value="NVD39137.1"/>
    <property type="molecule type" value="Genomic_DNA"/>
</dbReference>
<dbReference type="RefSeq" id="WP_176352715.1">
    <property type="nucleotide sequence ID" value="NZ_JABWDU010000002.1"/>
</dbReference>
<gene>
    <name evidence="1" type="ORF">HT585_09745</name>
</gene>
<evidence type="ECO:0000313" key="2">
    <source>
        <dbReference type="Proteomes" id="UP000520198"/>
    </source>
</evidence>
<protein>
    <submittedName>
        <fullName evidence="1">Uncharacterized protein</fullName>
    </submittedName>
</protein>
<proteinExistence type="predicted"/>
<evidence type="ECO:0000313" key="1">
    <source>
        <dbReference type="EMBL" id="NVD39137.1"/>
    </source>
</evidence>
<organism evidence="1 2">
    <name type="scientific">Ensifer oleiphilus</name>
    <dbReference type="NCBI Taxonomy" id="2742698"/>
    <lineage>
        <taxon>Bacteria</taxon>
        <taxon>Pseudomonadati</taxon>
        <taxon>Pseudomonadota</taxon>
        <taxon>Alphaproteobacteria</taxon>
        <taxon>Hyphomicrobiales</taxon>
        <taxon>Rhizobiaceae</taxon>
        <taxon>Sinorhizobium/Ensifer group</taxon>
        <taxon>Ensifer</taxon>
    </lineage>
</organism>
<dbReference type="Proteomes" id="UP000520198">
    <property type="component" value="Unassembled WGS sequence"/>
</dbReference>
<accession>A0A7Y6UMH7</accession>
<sequence>MTRRTRIAAVAAGIALMLLGDLPTNETGYFISEAQARVGRPLTPVSYAGVARRTTRRTVAAGAAVGATVYAPGCVQAVDAYGRIYYRCP</sequence>
<comment type="caution">
    <text evidence="1">The sequence shown here is derived from an EMBL/GenBank/DDBJ whole genome shotgun (WGS) entry which is preliminary data.</text>
</comment>
<reference evidence="1 2" key="1">
    <citation type="submission" date="2020-06" db="EMBL/GenBank/DDBJ databases">
        <authorList>
            <person name="Grouzdev D.S."/>
        </authorList>
    </citation>
    <scope>NUCLEOTIDE SEQUENCE [LARGE SCALE GENOMIC DNA]</scope>
    <source>
        <strain evidence="1 2">HO-A22</strain>
    </source>
</reference>